<keyword evidence="3" id="KW-1133">Transmembrane helix</keyword>
<dbReference type="GO" id="GO:0000225">
    <property type="term" value="F:N-acetylglucosaminylphosphatidylinositol deacetylase activity"/>
    <property type="evidence" value="ECO:0007669"/>
    <property type="project" value="UniProtKB-EC"/>
</dbReference>
<accession>A0A0F8UN49</accession>
<evidence type="ECO:0000256" key="1">
    <source>
        <dbReference type="ARBA" id="ARBA00006066"/>
    </source>
</evidence>
<dbReference type="InterPro" id="IPR024078">
    <property type="entry name" value="LmbE-like_dom_sf"/>
</dbReference>
<dbReference type="GO" id="GO:0016020">
    <property type="term" value="C:membrane"/>
    <property type="evidence" value="ECO:0007669"/>
    <property type="project" value="GOC"/>
</dbReference>
<dbReference type="PANTHER" id="PTHR12993:SF11">
    <property type="entry name" value="N-ACETYLGLUCOSAMINYL-PHOSPHATIDYLINOSITOL DE-N-ACETYLASE"/>
    <property type="match status" value="1"/>
</dbReference>
<dbReference type="SUPFAM" id="SSF102588">
    <property type="entry name" value="LmbE-like"/>
    <property type="match status" value="1"/>
</dbReference>
<gene>
    <name evidence="4" type="ORF">AOCH_007440</name>
</gene>
<comment type="caution">
    <text evidence="4">The sequence shown here is derived from an EMBL/GenBank/DDBJ whole genome shotgun (WGS) entry which is preliminary data.</text>
</comment>
<keyword evidence="5" id="KW-1185">Reference proteome</keyword>
<dbReference type="Gene3D" id="3.40.50.10320">
    <property type="entry name" value="LmbE-like"/>
    <property type="match status" value="1"/>
</dbReference>
<sequence length="300" mass="33446">MVVISGLLKRLARLCRRRSLLRVISSLVCAVTVAVLVLYFLLAYHLADDPRLVPGVLRQARNIVLVTAHPDDETLFFSPSILYHRHEPHVTRSLLVISSGNYNGIGDQRLVEVHNSCAALGISQDRCVVGNHPDLQDNPTKWWDEDGIASIVGPHVEKWHADVIMTFDHGGISGHINHRAVSAGVKKYVSTTQNAPPAFALQSTALLRKYSSLIDLLPTALPFSWRIAQALLASPLNPDEAQSATAPRGHTETALLVSSWQTYLESRAAFSQHQSQYSWDRVLYLVISRYMWFNTLERLG</sequence>
<dbReference type="UniPathway" id="UPA00196"/>
<evidence type="ECO:0000313" key="4">
    <source>
        <dbReference type="EMBL" id="KKK21039.1"/>
    </source>
</evidence>
<comment type="similarity">
    <text evidence="1">Belongs to the PIGL family.</text>
</comment>
<proteinExistence type="inferred from homology"/>
<feature type="transmembrane region" description="Helical" evidence="3">
    <location>
        <begin position="20"/>
        <end position="42"/>
    </location>
</feature>
<evidence type="ECO:0000313" key="5">
    <source>
        <dbReference type="Proteomes" id="UP000034947"/>
    </source>
</evidence>
<dbReference type="OrthoDB" id="440160at2759"/>
<name>A0A0F8UN49_9EURO</name>
<dbReference type="PANTHER" id="PTHR12993">
    <property type="entry name" value="N-ACETYLGLUCOSAMINYL-PHOSPHATIDYLINOSITOL DE-N-ACETYLASE-RELATED"/>
    <property type="match status" value="1"/>
</dbReference>
<organism evidence="4 5">
    <name type="scientific">Aspergillus ochraceoroseus</name>
    <dbReference type="NCBI Taxonomy" id="138278"/>
    <lineage>
        <taxon>Eukaryota</taxon>
        <taxon>Fungi</taxon>
        <taxon>Dikarya</taxon>
        <taxon>Ascomycota</taxon>
        <taxon>Pezizomycotina</taxon>
        <taxon>Eurotiomycetes</taxon>
        <taxon>Eurotiomycetidae</taxon>
        <taxon>Eurotiales</taxon>
        <taxon>Aspergillaceae</taxon>
        <taxon>Aspergillus</taxon>
        <taxon>Aspergillus subgen. Nidulantes</taxon>
    </lineage>
</organism>
<dbReference type="GO" id="GO:0006506">
    <property type="term" value="P:GPI anchor biosynthetic process"/>
    <property type="evidence" value="ECO:0007669"/>
    <property type="project" value="UniProtKB-UniPathway"/>
</dbReference>
<dbReference type="VEuPathDB" id="FungiDB:P175DRAFT_0427374"/>
<dbReference type="AlphaFoldDB" id="A0A0F8UN49"/>
<protein>
    <recommendedName>
        <fullName evidence="2">N-acetylglucosaminylphosphatidylinositol deacetylase</fullName>
        <ecNumber evidence="2">3.5.1.89</ecNumber>
    </recommendedName>
</protein>
<dbReference type="EC" id="3.5.1.89" evidence="2"/>
<dbReference type="Pfam" id="PF02585">
    <property type="entry name" value="PIG-L"/>
    <property type="match status" value="1"/>
</dbReference>
<reference evidence="4 5" key="1">
    <citation type="submission" date="2015-02" db="EMBL/GenBank/DDBJ databases">
        <title>Draft Genome Sequences of Two Closely-Related Aflatoxigenic Aspergillus Species Obtained from the Cote d'Ivoire.</title>
        <authorList>
            <person name="Moore G.G."/>
            <person name="Beltz S.B."/>
            <person name="Mack B.M."/>
        </authorList>
    </citation>
    <scope>NUCLEOTIDE SEQUENCE [LARGE SCALE GENOMIC DNA]</scope>
    <source>
        <strain evidence="4 5">SRRC1432</strain>
    </source>
</reference>
<dbReference type="InterPro" id="IPR003737">
    <property type="entry name" value="GlcNAc_PI_deacetylase-related"/>
</dbReference>
<keyword evidence="3" id="KW-0812">Transmembrane</keyword>
<dbReference type="Proteomes" id="UP000034947">
    <property type="component" value="Unassembled WGS sequence"/>
</dbReference>
<evidence type="ECO:0000256" key="3">
    <source>
        <dbReference type="SAM" id="Phobius"/>
    </source>
</evidence>
<keyword evidence="3" id="KW-0472">Membrane</keyword>
<dbReference type="EMBL" id="JYKN01001298">
    <property type="protein sequence ID" value="KKK21039.1"/>
    <property type="molecule type" value="Genomic_DNA"/>
</dbReference>
<dbReference type="GO" id="GO:0005783">
    <property type="term" value="C:endoplasmic reticulum"/>
    <property type="evidence" value="ECO:0007669"/>
    <property type="project" value="TreeGrafter"/>
</dbReference>
<evidence type="ECO:0000256" key="2">
    <source>
        <dbReference type="ARBA" id="ARBA00012176"/>
    </source>
</evidence>